<proteinExistence type="predicted"/>
<comment type="caution">
    <text evidence="3">The sequence shown here is derived from an EMBL/GenBank/DDBJ whole genome shotgun (WGS) entry which is preliminary data.</text>
</comment>
<keyword evidence="4" id="KW-1185">Reference proteome</keyword>
<dbReference type="AlphaFoldDB" id="A0A5B7HUV1"/>
<dbReference type="Proteomes" id="UP000324222">
    <property type="component" value="Unassembled WGS sequence"/>
</dbReference>
<feature type="compositionally biased region" description="Basic and acidic residues" evidence="1">
    <location>
        <begin position="68"/>
        <end position="77"/>
    </location>
</feature>
<organism evidence="3 4">
    <name type="scientific">Portunus trituberculatus</name>
    <name type="common">Swimming crab</name>
    <name type="synonym">Neptunus trituberculatus</name>
    <dbReference type="NCBI Taxonomy" id="210409"/>
    <lineage>
        <taxon>Eukaryota</taxon>
        <taxon>Metazoa</taxon>
        <taxon>Ecdysozoa</taxon>
        <taxon>Arthropoda</taxon>
        <taxon>Crustacea</taxon>
        <taxon>Multicrustacea</taxon>
        <taxon>Malacostraca</taxon>
        <taxon>Eumalacostraca</taxon>
        <taxon>Eucarida</taxon>
        <taxon>Decapoda</taxon>
        <taxon>Pleocyemata</taxon>
        <taxon>Brachyura</taxon>
        <taxon>Eubrachyura</taxon>
        <taxon>Portunoidea</taxon>
        <taxon>Portunidae</taxon>
        <taxon>Portuninae</taxon>
        <taxon>Portunus</taxon>
    </lineage>
</organism>
<dbReference type="EMBL" id="VSRR010040520">
    <property type="protein sequence ID" value="MPC75172.1"/>
    <property type="molecule type" value="Genomic_DNA"/>
</dbReference>
<evidence type="ECO:0000256" key="2">
    <source>
        <dbReference type="SAM" id="SignalP"/>
    </source>
</evidence>
<gene>
    <name evidence="3" type="ORF">E2C01_069555</name>
</gene>
<reference evidence="3 4" key="1">
    <citation type="submission" date="2019-05" db="EMBL/GenBank/DDBJ databases">
        <title>Another draft genome of Portunus trituberculatus and its Hox gene families provides insights of decapod evolution.</title>
        <authorList>
            <person name="Jeong J.-H."/>
            <person name="Song I."/>
            <person name="Kim S."/>
            <person name="Choi T."/>
            <person name="Kim D."/>
            <person name="Ryu S."/>
            <person name="Kim W."/>
        </authorList>
    </citation>
    <scope>NUCLEOTIDE SEQUENCE [LARGE SCALE GENOMIC DNA]</scope>
    <source>
        <tissue evidence="3">Muscle</tissue>
    </source>
</reference>
<feature type="signal peptide" evidence="2">
    <location>
        <begin position="1"/>
        <end position="28"/>
    </location>
</feature>
<keyword evidence="2" id="KW-0732">Signal</keyword>
<feature type="chain" id="PRO_5022763935" evidence="2">
    <location>
        <begin position="29"/>
        <end position="83"/>
    </location>
</feature>
<accession>A0A5B7HUV1</accession>
<evidence type="ECO:0000313" key="3">
    <source>
        <dbReference type="EMBL" id="MPC75172.1"/>
    </source>
</evidence>
<sequence length="83" mass="9150">MAKKNYSLPLRLRKLFLLLGQTTPLISASSSSPSTGENPSYRECQPHIDATIRNLAAKAIVAGETPSEDIKPEDYGRRTSRSF</sequence>
<evidence type="ECO:0000313" key="4">
    <source>
        <dbReference type="Proteomes" id="UP000324222"/>
    </source>
</evidence>
<feature type="region of interest" description="Disordered" evidence="1">
    <location>
        <begin position="63"/>
        <end position="83"/>
    </location>
</feature>
<dbReference type="OrthoDB" id="422720at2759"/>
<evidence type="ECO:0000256" key="1">
    <source>
        <dbReference type="SAM" id="MobiDB-lite"/>
    </source>
</evidence>
<name>A0A5B7HUV1_PORTR</name>
<protein>
    <submittedName>
        <fullName evidence="3">Uncharacterized protein</fullName>
    </submittedName>
</protein>